<gene>
    <name evidence="3" type="ORF">BTJ66_06245</name>
    <name evidence="4" type="ORF">MNY58_09670</name>
</gene>
<dbReference type="InterPro" id="IPR007349">
    <property type="entry name" value="DUF418"/>
</dbReference>
<feature type="transmembrane region" description="Helical" evidence="1">
    <location>
        <begin position="85"/>
        <end position="104"/>
    </location>
</feature>
<sequence length="378" mass="42952">MSSQQRLFELDALRGLSLLGIILMNILEFSFPYEQVNLSEVLVGSNAAILHVVTLFVIGSFYPIFAFLFGYGLRIMYDNSQRKGLNYYPLIYRRLTFLMVLGLIHGMFIFSGDILFGYALTGMIAVLFIQSKTKSLVKGALILFSLKIILLVAPFAISSLLNDPYEQINYTGIPLSTLIEYNQNGNYLEFLKVNVIESIYSIIDVIFGSAYFEYLPYILIGMTAQKLNLVRKIQQQNQAAIKWGIICLSVGYLIKLPYALDYANHSYQLISTIGGPIVAAGYILLFIAVYQYTKAARLLKVFTYLGKLSLSVYLSQSVILTFIFMGVGLGLYDKLPLYQSYAIALTLYVVQIFACYGYLKYFKLGPMEWIWRKFTYLK</sequence>
<feature type="transmembrane region" description="Helical" evidence="1">
    <location>
        <begin position="48"/>
        <end position="73"/>
    </location>
</feature>
<feature type="transmembrane region" description="Helical" evidence="1">
    <location>
        <begin position="310"/>
        <end position="332"/>
    </location>
</feature>
<feature type="transmembrane region" description="Helical" evidence="1">
    <location>
        <begin position="141"/>
        <end position="161"/>
    </location>
</feature>
<feature type="transmembrane region" description="Helical" evidence="1">
    <location>
        <begin position="266"/>
        <end position="290"/>
    </location>
</feature>
<evidence type="ECO:0000259" key="2">
    <source>
        <dbReference type="Pfam" id="PF04235"/>
    </source>
</evidence>
<dbReference type="PANTHER" id="PTHR30590:SF2">
    <property type="entry name" value="INNER MEMBRANE PROTEIN"/>
    <property type="match status" value="1"/>
</dbReference>
<organism evidence="3 5">
    <name type="scientific">Staphylococcus edaphicus</name>
    <dbReference type="NCBI Taxonomy" id="1955013"/>
    <lineage>
        <taxon>Bacteria</taxon>
        <taxon>Bacillati</taxon>
        <taxon>Bacillota</taxon>
        <taxon>Bacilli</taxon>
        <taxon>Bacillales</taxon>
        <taxon>Staphylococcaceae</taxon>
        <taxon>Staphylococcus</taxon>
    </lineage>
</organism>
<proteinExistence type="predicted"/>
<evidence type="ECO:0000256" key="1">
    <source>
        <dbReference type="SAM" id="Phobius"/>
    </source>
</evidence>
<dbReference type="EMBL" id="CP093217">
    <property type="protein sequence ID" value="UQW80847.1"/>
    <property type="molecule type" value="Genomic_DNA"/>
</dbReference>
<dbReference type="RefSeq" id="WP_099090112.1">
    <property type="nucleotide sequence ID" value="NZ_CP093217.1"/>
</dbReference>
<reference evidence="3" key="1">
    <citation type="journal article" date="2017" name="Appl. Environ. Microbiol.">
        <title>Staphylococcus edaphicus sp. nov., isolated in Antarctica, harbours mecC gene and genomic islands with suspected role in adaptation to extreme environment.</title>
        <authorList>
            <person name="Pantucek R."/>
            <person name="Sedlacek I."/>
            <person name="Indrakova A."/>
            <person name="Vrbovska V."/>
            <person name="Maslanova I."/>
            <person name="Kovarovic V."/>
            <person name="Svec P."/>
            <person name="Kralova S."/>
            <person name="Kristofova L."/>
            <person name="Keklakova J."/>
            <person name="Petras P."/>
            <person name="Doskar J."/>
        </authorList>
    </citation>
    <scope>NUCLEOTIDE SEQUENCE</scope>
    <source>
        <strain evidence="3">CCM 8730</strain>
    </source>
</reference>
<reference evidence="5" key="2">
    <citation type="submission" date="2017-10" db="EMBL/GenBank/DDBJ databases">
        <title>Staphylococcus edaphicus sp. nov., isolated in Antarctica, harbouring mecC gene and genomic islands essential in adaptation to extreme environment.</title>
        <authorList>
            <person name="Pantucek R."/>
            <person name="Sedlacek I."/>
            <person name="Indrakova A."/>
            <person name="Vrbovska V."/>
            <person name="Maslanova I."/>
            <person name="Kovarovic V."/>
            <person name="Svec P."/>
            <person name="Kralova S."/>
            <person name="Kristofova L."/>
            <person name="Keklakova J."/>
            <person name="Petras P."/>
            <person name="Doskar J."/>
        </authorList>
    </citation>
    <scope>NUCLEOTIDE SEQUENCE [LARGE SCALE GENOMIC DNA]</scope>
    <source>
        <strain evidence="5">CCM 5085</strain>
    </source>
</reference>
<evidence type="ECO:0000313" key="5">
    <source>
        <dbReference type="Proteomes" id="UP000223828"/>
    </source>
</evidence>
<keyword evidence="1" id="KW-0812">Transmembrane</keyword>
<dbReference type="Proteomes" id="UP001056588">
    <property type="component" value="Chromosome"/>
</dbReference>
<dbReference type="InterPro" id="IPR052529">
    <property type="entry name" value="Bact_Transport_Assoc"/>
</dbReference>
<feature type="transmembrane region" description="Helical" evidence="1">
    <location>
        <begin position="12"/>
        <end position="33"/>
    </location>
</feature>
<keyword evidence="6" id="KW-1185">Reference proteome</keyword>
<feature type="transmembrane region" description="Helical" evidence="1">
    <location>
        <begin position="199"/>
        <end position="220"/>
    </location>
</feature>
<keyword evidence="1" id="KW-0472">Membrane</keyword>
<evidence type="ECO:0000313" key="6">
    <source>
        <dbReference type="Proteomes" id="UP001056588"/>
    </source>
</evidence>
<dbReference type="AlphaFoldDB" id="A0A2C6WP15"/>
<dbReference type="EMBL" id="MRZN01000007">
    <property type="protein sequence ID" value="PHK49873.1"/>
    <property type="molecule type" value="Genomic_DNA"/>
</dbReference>
<keyword evidence="1" id="KW-1133">Transmembrane helix</keyword>
<protein>
    <submittedName>
        <fullName evidence="4">DUF418 domain-containing protein</fullName>
    </submittedName>
</protein>
<dbReference type="Proteomes" id="UP000223828">
    <property type="component" value="Unassembled WGS sequence"/>
</dbReference>
<feature type="transmembrane region" description="Helical" evidence="1">
    <location>
        <begin position="110"/>
        <end position="129"/>
    </location>
</feature>
<reference evidence="4" key="4">
    <citation type="submission" date="2022-03" db="EMBL/GenBank/DDBJ databases">
        <title>Complete Genome Sequence of Staphylococcus edaphicus strain CCM 8731.</title>
        <authorList>
            <person name="Rimmer C.O."/>
            <person name="Thomas J.C."/>
        </authorList>
    </citation>
    <scope>NUCLEOTIDE SEQUENCE</scope>
    <source>
        <strain evidence="4">CCM 8731</strain>
    </source>
</reference>
<feature type="transmembrane region" description="Helical" evidence="1">
    <location>
        <begin position="240"/>
        <end position="260"/>
    </location>
</feature>
<dbReference type="Pfam" id="PF04235">
    <property type="entry name" value="DUF418"/>
    <property type="match status" value="1"/>
</dbReference>
<dbReference type="PANTHER" id="PTHR30590">
    <property type="entry name" value="INNER MEMBRANE PROTEIN"/>
    <property type="match status" value="1"/>
</dbReference>
<dbReference type="OrthoDB" id="9807744at2"/>
<evidence type="ECO:0000313" key="4">
    <source>
        <dbReference type="EMBL" id="UQW80847.1"/>
    </source>
</evidence>
<evidence type="ECO:0000313" key="3">
    <source>
        <dbReference type="EMBL" id="PHK49873.1"/>
    </source>
</evidence>
<accession>A0A2C6WP15</accession>
<name>A0A2C6WP15_9STAP</name>
<reference evidence="3" key="3">
    <citation type="submission" date="2017-10" db="EMBL/GenBank/DDBJ databases">
        <authorList>
            <person name="Vrbovska V."/>
            <person name="Kovarovic V."/>
            <person name="Indrakova A."/>
        </authorList>
    </citation>
    <scope>NUCLEOTIDE SEQUENCE</scope>
    <source>
        <strain evidence="3">CCM 8730</strain>
    </source>
</reference>
<feature type="transmembrane region" description="Helical" evidence="1">
    <location>
        <begin position="338"/>
        <end position="359"/>
    </location>
</feature>
<feature type="domain" description="DUF418" evidence="2">
    <location>
        <begin position="226"/>
        <end position="378"/>
    </location>
</feature>